<feature type="compositionally biased region" description="Pro residues" evidence="8">
    <location>
        <begin position="1"/>
        <end position="10"/>
    </location>
</feature>
<dbReference type="STRING" id="105984.A0A427XM02"/>
<evidence type="ECO:0000256" key="1">
    <source>
        <dbReference type="ARBA" id="ARBA00004123"/>
    </source>
</evidence>
<dbReference type="Pfam" id="PF09497">
    <property type="entry name" value="Med12"/>
    <property type="match status" value="1"/>
</dbReference>
<evidence type="ECO:0000256" key="3">
    <source>
        <dbReference type="ARBA" id="ARBA00019622"/>
    </source>
</evidence>
<dbReference type="Proteomes" id="UP000279236">
    <property type="component" value="Unassembled WGS sequence"/>
</dbReference>
<proteinExistence type="inferred from homology"/>
<organism evidence="10 11">
    <name type="scientific">Apiotrichum porosum</name>
    <dbReference type="NCBI Taxonomy" id="105984"/>
    <lineage>
        <taxon>Eukaryota</taxon>
        <taxon>Fungi</taxon>
        <taxon>Dikarya</taxon>
        <taxon>Basidiomycota</taxon>
        <taxon>Agaricomycotina</taxon>
        <taxon>Tremellomycetes</taxon>
        <taxon>Trichosporonales</taxon>
        <taxon>Trichosporonaceae</taxon>
        <taxon>Apiotrichum</taxon>
    </lineage>
</organism>
<evidence type="ECO:0000256" key="6">
    <source>
        <dbReference type="ARBA" id="ARBA00023242"/>
    </source>
</evidence>
<dbReference type="GeneID" id="39594005"/>
<keyword evidence="6" id="KW-0539">Nucleus</keyword>
<evidence type="ECO:0000313" key="11">
    <source>
        <dbReference type="Proteomes" id="UP000279236"/>
    </source>
</evidence>
<dbReference type="PANTHER" id="PTHR46567:SF1">
    <property type="entry name" value="MEDIATOR OF RNA POLYMERASE II TRANSCRIPTION SUBUNIT 12"/>
    <property type="match status" value="1"/>
</dbReference>
<feature type="region of interest" description="Disordered" evidence="8">
    <location>
        <begin position="1654"/>
        <end position="1752"/>
    </location>
</feature>
<feature type="domain" description="Mediator complex subunit Med12" evidence="9">
    <location>
        <begin position="218"/>
        <end position="301"/>
    </location>
</feature>
<dbReference type="GO" id="GO:0016592">
    <property type="term" value="C:mediator complex"/>
    <property type="evidence" value="ECO:0007669"/>
    <property type="project" value="InterPro"/>
</dbReference>
<reference evidence="10 11" key="1">
    <citation type="submission" date="2018-11" db="EMBL/GenBank/DDBJ databases">
        <title>Genome sequence of Apiotrichum porosum DSM 27194.</title>
        <authorList>
            <person name="Aliyu H."/>
            <person name="Gorte O."/>
            <person name="Ochsenreither K."/>
        </authorList>
    </citation>
    <scope>NUCLEOTIDE SEQUENCE [LARGE SCALE GENOMIC DNA]</scope>
    <source>
        <strain evidence="10 11">DSM 27194</strain>
    </source>
</reference>
<comment type="similarity">
    <text evidence="2">Belongs to the Mediator complex subunit 12 family.</text>
</comment>
<evidence type="ECO:0000256" key="2">
    <source>
        <dbReference type="ARBA" id="ARBA00010289"/>
    </source>
</evidence>
<dbReference type="GO" id="GO:0003712">
    <property type="term" value="F:transcription coregulator activity"/>
    <property type="evidence" value="ECO:0007669"/>
    <property type="project" value="InterPro"/>
</dbReference>
<dbReference type="GO" id="GO:0006357">
    <property type="term" value="P:regulation of transcription by RNA polymerase II"/>
    <property type="evidence" value="ECO:0007669"/>
    <property type="project" value="InterPro"/>
</dbReference>
<keyword evidence="4" id="KW-0805">Transcription regulation</keyword>
<evidence type="ECO:0000313" key="10">
    <source>
        <dbReference type="EMBL" id="RSH79802.1"/>
    </source>
</evidence>
<feature type="compositionally biased region" description="Polar residues" evidence="8">
    <location>
        <begin position="1697"/>
        <end position="1707"/>
    </location>
</feature>
<dbReference type="OrthoDB" id="20828at2759"/>
<dbReference type="InterPro" id="IPR019035">
    <property type="entry name" value="Mediator_Med12"/>
</dbReference>
<evidence type="ECO:0000256" key="7">
    <source>
        <dbReference type="ARBA" id="ARBA00032010"/>
    </source>
</evidence>
<feature type="region of interest" description="Disordered" evidence="8">
    <location>
        <begin position="921"/>
        <end position="941"/>
    </location>
</feature>
<evidence type="ECO:0000259" key="9">
    <source>
        <dbReference type="SMART" id="SM01281"/>
    </source>
</evidence>
<dbReference type="PANTHER" id="PTHR46567">
    <property type="entry name" value="MEDIATOR OF RNA POLYMERASE II TRANSCRIPTION SUBUNIT 12"/>
    <property type="match status" value="1"/>
</dbReference>
<dbReference type="RefSeq" id="XP_028474911.1">
    <property type="nucleotide sequence ID" value="XM_028624743.1"/>
</dbReference>
<evidence type="ECO:0000256" key="5">
    <source>
        <dbReference type="ARBA" id="ARBA00023163"/>
    </source>
</evidence>
<keyword evidence="5" id="KW-0804">Transcription</keyword>
<gene>
    <name evidence="10" type="primary">SRB8</name>
    <name evidence="10" type="ORF">EHS24_009462</name>
</gene>
<comment type="subcellular location">
    <subcellularLocation>
        <location evidence="1">Nucleus</location>
    </subcellularLocation>
</comment>
<dbReference type="EMBL" id="RSCE01000009">
    <property type="protein sequence ID" value="RSH79802.1"/>
    <property type="molecule type" value="Genomic_DNA"/>
</dbReference>
<dbReference type="SMART" id="SM01281">
    <property type="entry name" value="Med12"/>
    <property type="match status" value="1"/>
</dbReference>
<keyword evidence="11" id="KW-1185">Reference proteome</keyword>
<feature type="compositionally biased region" description="Low complexity" evidence="8">
    <location>
        <begin position="1670"/>
        <end position="1680"/>
    </location>
</feature>
<sequence length="1752" mass="192485">MPPRFAPVPRPAHGSKAPHKRRASGLGDGGPLADPVPIEEFPPPEWRTVLNSRADLGTFLLLLVSLGHKEEVVWCGDSQESALLGAFLGSGRRHTIVWLEPAWVSHLGSSVARRELSGPQLSPRERSVVTWLSRCLTDIHTGYPDFYPSRPGFGQPEDELTEPFVKGGFAFKPAAESFSMHGPVYQQLQTGGLEKLMELGQQIIEQRNAAMPSFSERAFRIPVRVTYNDAKRLQFLADLGNPDIPLTRLMRNPVPHGFKGIDLLDTMFAPPQPAARPGAPAAAGRPPPEPIPVDRALWFIRVLGANEISAHRGRAQPVLSSVQAPSPVAATPSSTATAAPAPATAPMNSNDWYTVEFTIAFTAWIRIQLGQLVLPTKPKAVATTGPTPVKAPTGVLGDEKSRARWLAKWQYSNTLLRLLYRKRLISPRVLIGWLADFLAVANFAQLGFVTQLIHKHLTDLTEYVAIGRHCLRAACTKIEEIRASPTRDTMSKVEQLLTSIVRALYKADPEVLLSPTTWSRHWALVGSLVDSSTATFADLGRRNEALVFRPVLVDSGTTPRRQQVAEISKLDSISAETDMTALCKAFFSGPCAPTSPKIDVDKLEEKVGILVNWAMGLYQLGIHRPYAVYTMLKKWLEWYEETRPNDHFDFFPILYKWLDTSPAAQSAQNVLAIGISFGELTRQGLFSYGRYLNTLIARGHSARNNGGAPSHHLDLLRAMPIFVEARDLLEQRRMVLSGDGEGRDRDQADEDGALEQFREELREYVPEIFGLKRYGRSAMMRESIDYQIPSAAGISRFEFVHTRFWFSAAAVHSFKRRGNNPPMNASTYARVMNICMQCRGYSTLADFLVRGITGTEDEEILLVILDSIKRDADVWTSIDRWNQITVALMDRFRVMLRKGRFLSQLAVVLLSLVQHGRLPPGAAQEVSEATEQHRSKSPQAPAFTVEIDQSMDGLKQVIAGGHVDRGTALAPKLFARHGKFTIWSSTWWQTIIQAIQSADQRTPNAVAAALAHVSEVDELAGDGSLRPVVAEWVSTLTPSQRVDIFGRRNVPPVVRLLLSLIVGRRLGSLVILEKLVFPELKHAAGLCTQPDPRLSSKRTYAIDWTVTLTQQLLLCTGHKSLPPQNLREAYIVQTARSSVFHAHHVEGLIQHLPILIVLERSKTVPEKTRSQIRDIVRGLAALPQFKTAAFRNLDVLKDAFLSNDWIKRSNDSALETGMVEGLKLMMSDSVSGMKTSTSFPALESGTRYTAWRATRVVLEMRVEFKRLTMRIANNDDPVEARQQLSRLVRSSLDRDANPDDMDLLMEAFRGADSVVAQEILSVGLDRLGVLLSQLLSAEDQHQVETTELSVNLMLRVMGSVGKQDKIDAPTAVARDRLLGLLGVGFQSLERRVVGEDDVQLLAGAKPAEPGEVLKVALKLLRFALAVPNQEMITPSQPKPDYAGLAVSYLHLAVALCGRAHVFTDLDGMRDLLVYLVDSVPPSLLISVQHALACETSTTPVQDLIAQYPSFASALPRPVSLYRAMALTGSQHLADGEGIPLDDRPWEMLEFMAALPTPPHRDLFLASKPMKDTASIPIALFKPQLTRDAVPYTSTTTDDDRAWEQASAERSLGNGFAGEPIAARQTATILYARRDGSAVEEVKLALPPTPSKVKRLNTRIANAPKGAGTTADPIAIESDSSSSDEEPLAPAAKRPRTGSKTATGSGARQATAGKAPRKAAASTASTTARKATGGKGVRSVSGKDVKRRRSGAE</sequence>
<name>A0A427XM02_9TREE</name>
<comment type="caution">
    <text evidence="10">The sequence shown here is derived from an EMBL/GenBank/DDBJ whole genome shotgun (WGS) entry which is preliminary data.</text>
</comment>
<feature type="compositionally biased region" description="Low complexity" evidence="8">
    <location>
        <begin position="1709"/>
        <end position="1730"/>
    </location>
</feature>
<accession>A0A427XM02</accession>
<protein>
    <recommendedName>
        <fullName evidence="3">Mediator of RNA polymerase II transcription subunit 12</fullName>
    </recommendedName>
    <alternativeName>
        <fullName evidence="7">Mediator complex subunit 12</fullName>
    </alternativeName>
</protein>
<feature type="region of interest" description="Disordered" evidence="8">
    <location>
        <begin position="1"/>
        <end position="38"/>
    </location>
</feature>
<evidence type="ECO:0000256" key="8">
    <source>
        <dbReference type="SAM" id="MobiDB-lite"/>
    </source>
</evidence>
<evidence type="ECO:0000256" key="4">
    <source>
        <dbReference type="ARBA" id="ARBA00023015"/>
    </source>
</evidence>